<sequence>MNGTEFVGAIVSTGSICALCISTSFFNFTLTDLVASSVAFTLIADTFDITACSVPDVNSTMVVEGSGTILAGAIGITPRTYSYTLTLDDTLDRVALVLEDGAGNVVFDSNGVFPASAPFTITDCP</sequence>
<feature type="transmembrane region" description="Helical" evidence="1">
    <location>
        <begin position="6"/>
        <end position="28"/>
    </location>
</feature>
<keyword evidence="1" id="KW-0472">Membrane</keyword>
<keyword evidence="1" id="KW-0812">Transmembrane</keyword>
<reference evidence="2 3" key="1">
    <citation type="submission" date="2020-07" db="EMBL/GenBank/DDBJ databases">
        <title>Genomic Encyclopedia of Type Strains, Phase IV (KMG-IV): sequencing the most valuable type-strain genomes for metagenomic binning, comparative biology and taxonomic classification.</title>
        <authorList>
            <person name="Goeker M."/>
        </authorList>
    </citation>
    <scope>NUCLEOTIDE SEQUENCE [LARGE SCALE GENOMIC DNA]</scope>
    <source>
        <strain evidence="2 3">DSM 25220</strain>
    </source>
</reference>
<keyword evidence="3" id="KW-1185">Reference proteome</keyword>
<name>A0A7V9Z361_9BACL</name>
<proteinExistence type="predicted"/>
<dbReference type="Proteomes" id="UP000580891">
    <property type="component" value="Unassembled WGS sequence"/>
</dbReference>
<protein>
    <submittedName>
        <fullName evidence="2">Uncharacterized protein</fullName>
    </submittedName>
</protein>
<evidence type="ECO:0000256" key="1">
    <source>
        <dbReference type="SAM" id="Phobius"/>
    </source>
</evidence>
<comment type="caution">
    <text evidence="2">The sequence shown here is derived from an EMBL/GenBank/DDBJ whole genome shotgun (WGS) entry which is preliminary data.</text>
</comment>
<keyword evidence="1" id="KW-1133">Transmembrane helix</keyword>
<gene>
    <name evidence="2" type="ORF">HNQ85_003561</name>
</gene>
<evidence type="ECO:0000313" key="3">
    <source>
        <dbReference type="Proteomes" id="UP000580891"/>
    </source>
</evidence>
<dbReference type="EMBL" id="JACDUU010000017">
    <property type="protein sequence ID" value="MBA2873217.1"/>
    <property type="molecule type" value="Genomic_DNA"/>
</dbReference>
<organism evidence="2 3">
    <name type="scientific">[Anoxybacillus] calidus</name>
    <dbReference type="NCBI Taxonomy" id="575178"/>
    <lineage>
        <taxon>Bacteria</taxon>
        <taxon>Bacillati</taxon>
        <taxon>Bacillota</taxon>
        <taxon>Bacilli</taxon>
        <taxon>Bacillales</taxon>
        <taxon>Anoxybacillaceae</taxon>
        <taxon>Paranoxybacillus</taxon>
    </lineage>
</organism>
<accession>A0A7V9Z361</accession>
<dbReference type="AlphaFoldDB" id="A0A7V9Z361"/>
<evidence type="ECO:0000313" key="2">
    <source>
        <dbReference type="EMBL" id="MBA2873217.1"/>
    </source>
</evidence>